<dbReference type="InterPro" id="IPR032710">
    <property type="entry name" value="NTF2-like_dom_sf"/>
</dbReference>
<proteinExistence type="predicted"/>
<reference evidence="2" key="1">
    <citation type="submission" date="2022-10" db="EMBL/GenBank/DDBJ databases">
        <title>The WGS of Solirubrobacter ginsenosidimutans DSM 21036.</title>
        <authorList>
            <person name="Jiang Z."/>
        </authorList>
    </citation>
    <scope>NUCLEOTIDE SEQUENCE</scope>
    <source>
        <strain evidence="2">DSM 21036</strain>
    </source>
</reference>
<dbReference type="Pfam" id="PF13577">
    <property type="entry name" value="SnoaL_4"/>
    <property type="match status" value="1"/>
</dbReference>
<dbReference type="EMBL" id="JAPDOD010000001">
    <property type="protein sequence ID" value="MDA0158687.1"/>
    <property type="molecule type" value="Genomic_DNA"/>
</dbReference>
<evidence type="ECO:0000313" key="2">
    <source>
        <dbReference type="EMBL" id="MDA0158687.1"/>
    </source>
</evidence>
<feature type="domain" description="SnoaL-like" evidence="1">
    <location>
        <begin position="13"/>
        <end position="135"/>
    </location>
</feature>
<dbReference type="InterPro" id="IPR037401">
    <property type="entry name" value="SnoaL-like"/>
</dbReference>
<dbReference type="CDD" id="cd00531">
    <property type="entry name" value="NTF2_like"/>
    <property type="match status" value="1"/>
</dbReference>
<evidence type="ECO:0000259" key="1">
    <source>
        <dbReference type="Pfam" id="PF13577"/>
    </source>
</evidence>
<comment type="caution">
    <text evidence="2">The sequence shown here is derived from an EMBL/GenBank/DDBJ whole genome shotgun (WGS) entry which is preliminary data.</text>
</comment>
<dbReference type="SUPFAM" id="SSF54427">
    <property type="entry name" value="NTF2-like"/>
    <property type="match status" value="1"/>
</dbReference>
<gene>
    <name evidence="2" type="ORF">OM076_00300</name>
</gene>
<keyword evidence="3" id="KW-1185">Reference proteome</keyword>
<dbReference type="Gene3D" id="3.10.450.50">
    <property type="match status" value="1"/>
</dbReference>
<dbReference type="AlphaFoldDB" id="A0A9X3RZC2"/>
<protein>
    <submittedName>
        <fullName evidence="2">Nuclear transport factor 2 family protein</fullName>
    </submittedName>
</protein>
<name>A0A9X3RZC2_9ACTN</name>
<sequence length="165" mass="18590">MTETTIDYDTIRALQDRTDVEEVLYKYSSAVDSFDRDGVRSCLADDIHAQYGNGEAVTDGDTLANWIADATATCTWQHHLLNVYHVKLDGDQARTVSYLTSYQVFEEDPKAAIILVARYHDVLRRTADGWKISERVMELLWGETKPDTGFLDGLGGRGPKVWARS</sequence>
<dbReference type="RefSeq" id="WP_270037278.1">
    <property type="nucleotide sequence ID" value="NZ_JAPDOD010000001.1"/>
</dbReference>
<evidence type="ECO:0000313" key="3">
    <source>
        <dbReference type="Proteomes" id="UP001149140"/>
    </source>
</evidence>
<accession>A0A9X3RZC2</accession>
<organism evidence="2 3">
    <name type="scientific">Solirubrobacter ginsenosidimutans</name>
    <dbReference type="NCBI Taxonomy" id="490573"/>
    <lineage>
        <taxon>Bacteria</taxon>
        <taxon>Bacillati</taxon>
        <taxon>Actinomycetota</taxon>
        <taxon>Thermoleophilia</taxon>
        <taxon>Solirubrobacterales</taxon>
        <taxon>Solirubrobacteraceae</taxon>
        <taxon>Solirubrobacter</taxon>
    </lineage>
</organism>
<dbReference type="Proteomes" id="UP001149140">
    <property type="component" value="Unassembled WGS sequence"/>
</dbReference>